<sequence>MDRKKIELFRKNARYLGILFELHQKELTNNNGMPLDQFHMLFTINELGTCSMVKLAEELSMTKSKVSRAINNLVKAGFVTREVDSENRRYAILTLTKQGEKLVQHINNKNNVFFESILSEFPKEKGGMFVDNFNVFAKLFKERLTAQAGR</sequence>
<dbReference type="InterPro" id="IPR036390">
    <property type="entry name" value="WH_DNA-bd_sf"/>
</dbReference>
<evidence type="ECO:0000256" key="3">
    <source>
        <dbReference type="ARBA" id="ARBA00023163"/>
    </source>
</evidence>
<keyword evidence="1" id="KW-0805">Transcription regulation</keyword>
<dbReference type="InterPro" id="IPR000835">
    <property type="entry name" value="HTH_MarR-typ"/>
</dbReference>
<keyword evidence="3" id="KW-0804">Transcription</keyword>
<dbReference type="Pfam" id="PF01047">
    <property type="entry name" value="MarR"/>
    <property type="match status" value="1"/>
</dbReference>
<evidence type="ECO:0000256" key="2">
    <source>
        <dbReference type="ARBA" id="ARBA00023125"/>
    </source>
</evidence>
<dbReference type="EMBL" id="OJIN01000171">
    <property type="protein sequence ID" value="SPD74721.1"/>
    <property type="molecule type" value="Genomic_DNA"/>
</dbReference>
<dbReference type="InterPro" id="IPR011991">
    <property type="entry name" value="ArsR-like_HTH"/>
</dbReference>
<dbReference type="SMART" id="SM00347">
    <property type="entry name" value="HTH_MARR"/>
    <property type="match status" value="1"/>
</dbReference>
<dbReference type="PROSITE" id="PS50995">
    <property type="entry name" value="HTH_MARR_2"/>
    <property type="match status" value="1"/>
</dbReference>
<feature type="domain" description="HTH marR-type" evidence="4">
    <location>
        <begin position="1"/>
        <end position="145"/>
    </location>
</feature>
<proteinExistence type="predicted"/>
<gene>
    <name evidence="5" type="ORF">PITCH_A300024</name>
</gene>
<dbReference type="Gene3D" id="1.10.10.10">
    <property type="entry name" value="Winged helix-like DNA-binding domain superfamily/Winged helix DNA-binding domain"/>
    <property type="match status" value="1"/>
</dbReference>
<dbReference type="PANTHER" id="PTHR42756:SF1">
    <property type="entry name" value="TRANSCRIPTIONAL REPRESSOR OF EMRAB OPERON"/>
    <property type="match status" value="1"/>
</dbReference>
<dbReference type="InterPro" id="IPR036388">
    <property type="entry name" value="WH-like_DNA-bd_sf"/>
</dbReference>
<reference evidence="5" key="1">
    <citation type="submission" date="2018-01" db="EMBL/GenBank/DDBJ databases">
        <authorList>
            <person name="Regsiter A."/>
            <person name="William W."/>
        </authorList>
    </citation>
    <scope>NUCLEOTIDE SEQUENCE</scope>
    <source>
        <strain evidence="5">TRIP AH-1</strain>
    </source>
</reference>
<name>A0A445MZF0_9BACT</name>
<dbReference type="GO" id="GO:0003700">
    <property type="term" value="F:DNA-binding transcription factor activity"/>
    <property type="evidence" value="ECO:0007669"/>
    <property type="project" value="InterPro"/>
</dbReference>
<protein>
    <submittedName>
        <fullName evidence="5">Putative Transcriptional regulator, MarR family</fullName>
    </submittedName>
</protein>
<evidence type="ECO:0000313" key="5">
    <source>
        <dbReference type="EMBL" id="SPD74721.1"/>
    </source>
</evidence>
<dbReference type="PRINTS" id="PR00598">
    <property type="entry name" value="HTHMARR"/>
</dbReference>
<dbReference type="PANTHER" id="PTHR42756">
    <property type="entry name" value="TRANSCRIPTIONAL REGULATOR, MARR"/>
    <property type="match status" value="1"/>
</dbReference>
<evidence type="ECO:0000259" key="4">
    <source>
        <dbReference type="PROSITE" id="PS50995"/>
    </source>
</evidence>
<accession>A0A445MZF0</accession>
<dbReference type="AlphaFoldDB" id="A0A445MZF0"/>
<dbReference type="SUPFAM" id="SSF46785">
    <property type="entry name" value="Winged helix' DNA-binding domain"/>
    <property type="match status" value="1"/>
</dbReference>
<organism evidence="5">
    <name type="scientific">uncultured Desulfobacterium sp</name>
    <dbReference type="NCBI Taxonomy" id="201089"/>
    <lineage>
        <taxon>Bacteria</taxon>
        <taxon>Pseudomonadati</taxon>
        <taxon>Thermodesulfobacteriota</taxon>
        <taxon>Desulfobacteria</taxon>
        <taxon>Desulfobacterales</taxon>
        <taxon>Desulfobacteriaceae</taxon>
        <taxon>Desulfobacterium</taxon>
        <taxon>environmental samples</taxon>
    </lineage>
</organism>
<keyword evidence="2" id="KW-0238">DNA-binding</keyword>
<evidence type="ECO:0000256" key="1">
    <source>
        <dbReference type="ARBA" id="ARBA00023015"/>
    </source>
</evidence>
<dbReference type="CDD" id="cd00090">
    <property type="entry name" value="HTH_ARSR"/>
    <property type="match status" value="1"/>
</dbReference>
<dbReference type="GO" id="GO:0003677">
    <property type="term" value="F:DNA binding"/>
    <property type="evidence" value="ECO:0007669"/>
    <property type="project" value="UniProtKB-KW"/>
</dbReference>